<reference evidence="3 4" key="1">
    <citation type="journal article" date="2019" name="Microbiol. Resour. Announc.">
        <title>Draft Genome Sequence of the Most Traditional epsilon-Poly-l-Lysine Producer, Streptomyces albulus NBRC14147.</title>
        <authorList>
            <person name="Yamanaka K."/>
            <person name="Hamano Y."/>
        </authorList>
    </citation>
    <scope>NUCLEOTIDE SEQUENCE [LARGE SCALE GENOMIC DNA]</scope>
    <source>
        <strain evidence="3 4">NBRC 14147</strain>
    </source>
</reference>
<evidence type="ECO:0000256" key="1">
    <source>
        <dbReference type="SAM" id="MobiDB-lite"/>
    </source>
</evidence>
<evidence type="ECO:0000313" key="3">
    <source>
        <dbReference type="EMBL" id="GCB93198.1"/>
    </source>
</evidence>
<dbReference type="Pfam" id="PF09349">
    <property type="entry name" value="OHCU_decarbox"/>
    <property type="match status" value="2"/>
</dbReference>
<dbReference type="InterPro" id="IPR018020">
    <property type="entry name" value="OHCU_decarboxylase"/>
</dbReference>
<dbReference type="Proteomes" id="UP000288351">
    <property type="component" value="Unassembled WGS sequence"/>
</dbReference>
<protein>
    <submittedName>
        <fullName evidence="3">2-oxo-4-hydroxy-4-carboxy-5-ureidoimidazoline decarboxylase</fullName>
    </submittedName>
</protein>
<dbReference type="EMBL" id="BHXC01000007">
    <property type="protein sequence ID" value="GCB93198.1"/>
    <property type="molecule type" value="Genomic_DNA"/>
</dbReference>
<dbReference type="SUPFAM" id="SSF158694">
    <property type="entry name" value="UraD-Like"/>
    <property type="match status" value="1"/>
</dbReference>
<dbReference type="AlphaFoldDB" id="A0A059W854"/>
<dbReference type="eggNOG" id="COG3195">
    <property type="taxonomic scope" value="Bacteria"/>
</dbReference>
<feature type="domain" description="Oxo-4-hydroxy-4-carboxy-5-ureidoimidazoline decarboxylase" evidence="2">
    <location>
        <begin position="170"/>
        <end position="236"/>
    </location>
</feature>
<dbReference type="Gene3D" id="1.10.3330.10">
    <property type="entry name" value="Oxo-4-hydroxy-4-carboxy-5-ureidoimidazoline decarboxylase"/>
    <property type="match status" value="1"/>
</dbReference>
<gene>
    <name evidence="3" type="ORF">SALB_05978</name>
</gene>
<evidence type="ECO:0000259" key="2">
    <source>
        <dbReference type="Pfam" id="PF09349"/>
    </source>
</evidence>
<proteinExistence type="predicted"/>
<feature type="domain" description="Oxo-4-hydroxy-4-carboxy-5-ureidoimidazoline decarboxylase" evidence="2">
    <location>
        <begin position="94"/>
        <end position="152"/>
    </location>
</feature>
<sequence length="244" mass="26949">MPPHVTYHHTCCTFRTYQTFHPFRPTRRSISASRPPSTHHIHPQPSRPPEEPTLSGDTPAARPLTRPHPPAPRCGIPWRTPRTEPATADLARFNALPHDRAVAALLTCCGCLRWAERIAAHRPYPDLASLLAAGDEAGYDLTPTEQAEALAQEAPAPLPPTRPGPSALAAHTALRAAHAAYELRFRHAFVICLDGYRDDELMDQTLHAIRTRLAHEPDEERTVAADQLRRLAGVRLGQLAATCR</sequence>
<accession>A0A059W854</accession>
<evidence type="ECO:0000313" key="4">
    <source>
        <dbReference type="Proteomes" id="UP000288351"/>
    </source>
</evidence>
<comment type="caution">
    <text evidence="3">The sequence shown here is derived from an EMBL/GenBank/DDBJ whole genome shotgun (WGS) entry which is preliminary data.</text>
</comment>
<name>A0A059W854_STRNR</name>
<organism evidence="3 4">
    <name type="scientific">Streptomyces noursei</name>
    <name type="common">Streptomyces albulus</name>
    <dbReference type="NCBI Taxonomy" id="1971"/>
    <lineage>
        <taxon>Bacteria</taxon>
        <taxon>Bacillati</taxon>
        <taxon>Actinomycetota</taxon>
        <taxon>Actinomycetes</taxon>
        <taxon>Kitasatosporales</taxon>
        <taxon>Streptomycetaceae</taxon>
        <taxon>Streptomyces</taxon>
    </lineage>
</organism>
<dbReference type="InterPro" id="IPR036778">
    <property type="entry name" value="OHCU_decarboxylase_sf"/>
</dbReference>
<feature type="region of interest" description="Disordered" evidence="1">
    <location>
        <begin position="26"/>
        <end position="81"/>
    </location>
</feature>
<dbReference type="NCBIfam" id="NF010372">
    <property type="entry name" value="PRK13798.1"/>
    <property type="match status" value="1"/>
</dbReference>
<dbReference type="STRING" id="68570.DC74_5047"/>